<dbReference type="SUPFAM" id="SSF74650">
    <property type="entry name" value="Galactose mutarotase-like"/>
    <property type="match status" value="1"/>
</dbReference>
<evidence type="ECO:0000256" key="11">
    <source>
        <dbReference type="SAM" id="MobiDB-lite"/>
    </source>
</evidence>
<dbReference type="Pfam" id="PF13802">
    <property type="entry name" value="Gal_mutarotas_2"/>
    <property type="match status" value="1"/>
</dbReference>
<feature type="region of interest" description="Disordered" evidence="11">
    <location>
        <begin position="282"/>
        <end position="307"/>
    </location>
</feature>
<organism evidence="16 17">
    <name type="scientific">Malassezia obtusa</name>
    <dbReference type="NCBI Taxonomy" id="76774"/>
    <lineage>
        <taxon>Eukaryota</taxon>
        <taxon>Fungi</taxon>
        <taxon>Dikarya</taxon>
        <taxon>Basidiomycota</taxon>
        <taxon>Ustilaginomycotina</taxon>
        <taxon>Malasseziomycetes</taxon>
        <taxon>Malasseziales</taxon>
        <taxon>Malasseziaceae</taxon>
        <taxon>Malassezia</taxon>
    </lineage>
</organism>
<gene>
    <name evidence="16" type="primary">ROT2</name>
    <name evidence="16" type="ORF">MOBT1_002637</name>
</gene>
<accession>A0AAF0E2P4</accession>
<sequence>MRSAVLAWVLGCAGAAVLAVRPGDFKKCHDVSFCRRFRRIADHVETTGVASPYSVGTHRVEDAAQDARMRWPVHSALHPDIQFELTMSFFADGNARVQMDEVGERYQGWKRYDETPVWTVVEMPAPATDIAAEYTSDTHTTTVRWGAHGNEMVLEHEPMRVLFVRDGVVQMILNDRALLHMEHFRAKPENFPSDRDADEADPKASLAFQERAQAIAARHGRTSPPSRATIEAWAGFEAEDHGEWEESWSRVPDSKPKGPEAVGLDVSFPGYGTLYGLPEHASPLSLRSTRAPPKRSGDAEEPGRYTDPYRLMNTDVFEYDYDSPMALYGSAPILHAQSKGSAVSVLWLNAAETWIDLHKTSARPGPAPKTKPTDASAVDASLLRGGSSAQSSHAHFFSEAGVLDLFVFLGPSAEVNMERFTALVGRTALPQYFALGYHQSRWNYLSDADVQEVSANFDGADMPMDVMWLDIEYSKDHMYGVWDKSAFVDPARMLDELDKRGRKLVIIIDPHLKKTNNYYLYKEAKEQGLLVRSPDGASDYEAVCWSGEASWIDMFNPRTWPWWIGQYLLPGGKLEANARNLFVWNDMSEPAIFTGPEVTSPKDVLHYPRWENRDLHNINGLIFHNLTSIGLTRRELGTTDKHGRPGVERRPFVLSRAWWLGTQRFGAIWTGDNMGTWEHFAGTVPMLLQNGLGGMSFCGADIGGFFGNPDEELLLRWYQAGIFEPFFRAHAHSDTKRREPFLFQGAVGDTLRKLLQLRYQLLPVWYTAFWKSGITGQPVLKPQHLLFPLDVRGFTIDDQFYLGDAGLLVKPPVQRGAQSVEMYLAEDQLYYHYYTKHEYRGAQAGRHVTVPAPLTHELPLLVRGGSVIPVHERNRRAAELQHGDPYTLHIALARRRQGVRAEGELYMDDGQTFAYRDANAFIARRFVVEQDGGLHRLSSTSLRGADGHALQVPHNPYAQAARAERVERIVVLGLEQAPRAVLARDAAGHTTELTFEWHAAQKVARSKTDSSDMRTSELVIRDPRVAIADDWTIEWK</sequence>
<dbReference type="GO" id="GO:0090599">
    <property type="term" value="F:alpha-glucosidase activity"/>
    <property type="evidence" value="ECO:0007669"/>
    <property type="project" value="TreeGrafter"/>
</dbReference>
<dbReference type="InterPro" id="IPR011013">
    <property type="entry name" value="Gal_mutarotase_sf_dom"/>
</dbReference>
<dbReference type="Proteomes" id="UP001214603">
    <property type="component" value="Chromosome 6"/>
</dbReference>
<protein>
    <recommendedName>
        <fullName evidence="9">Glucosidase II subunit alpha</fullName>
    </recommendedName>
</protein>
<evidence type="ECO:0000256" key="6">
    <source>
        <dbReference type="ARBA" id="ARBA00022824"/>
    </source>
</evidence>
<reference evidence="16" key="1">
    <citation type="submission" date="2023-03" db="EMBL/GenBank/DDBJ databases">
        <title>Mating type loci evolution in Malassezia.</title>
        <authorList>
            <person name="Coelho M.A."/>
        </authorList>
    </citation>
    <scope>NUCLEOTIDE SEQUENCE</scope>
    <source>
        <strain evidence="16">CBS 7876</strain>
    </source>
</reference>
<dbReference type="InterPro" id="IPR025887">
    <property type="entry name" value="Glyco_hydro_31_N_dom"/>
</dbReference>
<dbReference type="SUPFAM" id="SSF51011">
    <property type="entry name" value="Glycosyl hydrolase domain"/>
    <property type="match status" value="1"/>
</dbReference>
<evidence type="ECO:0000259" key="14">
    <source>
        <dbReference type="Pfam" id="PF13802"/>
    </source>
</evidence>
<dbReference type="GO" id="GO:0006491">
    <property type="term" value="P:N-glycan processing"/>
    <property type="evidence" value="ECO:0007669"/>
    <property type="project" value="TreeGrafter"/>
</dbReference>
<evidence type="ECO:0000256" key="9">
    <source>
        <dbReference type="ARBA" id="ARBA00042895"/>
    </source>
</evidence>
<dbReference type="CDD" id="cd14752">
    <property type="entry name" value="GH31_N"/>
    <property type="match status" value="1"/>
</dbReference>
<dbReference type="Gene3D" id="2.60.40.1180">
    <property type="entry name" value="Golgi alpha-mannosidase II"/>
    <property type="match status" value="2"/>
</dbReference>
<dbReference type="GO" id="GO:0005975">
    <property type="term" value="P:carbohydrate metabolic process"/>
    <property type="evidence" value="ECO:0007669"/>
    <property type="project" value="InterPro"/>
</dbReference>
<keyword evidence="6" id="KW-0256">Endoplasmic reticulum</keyword>
<dbReference type="Pfam" id="PF21365">
    <property type="entry name" value="Glyco_hydro_31_3rd"/>
    <property type="match status" value="1"/>
</dbReference>
<dbReference type="InterPro" id="IPR013780">
    <property type="entry name" value="Glyco_hydro_b"/>
</dbReference>
<evidence type="ECO:0000256" key="5">
    <source>
        <dbReference type="ARBA" id="ARBA00022801"/>
    </source>
</evidence>
<dbReference type="CDD" id="cd06603">
    <property type="entry name" value="GH31_GANC_GANAB_alpha"/>
    <property type="match status" value="1"/>
</dbReference>
<evidence type="ECO:0000259" key="13">
    <source>
        <dbReference type="Pfam" id="PF01055"/>
    </source>
</evidence>
<feature type="domain" description="Glycoside hydrolase family 31 N-terminal" evidence="14">
    <location>
        <begin position="85"/>
        <end position="356"/>
    </location>
</feature>
<dbReference type="InterPro" id="IPR000322">
    <property type="entry name" value="Glyco_hydro_31_TIM"/>
</dbReference>
<dbReference type="InterPro" id="IPR017853">
    <property type="entry name" value="GH"/>
</dbReference>
<dbReference type="InterPro" id="IPR048395">
    <property type="entry name" value="Glyco_hydro_31_C"/>
</dbReference>
<keyword evidence="17" id="KW-1185">Reference proteome</keyword>
<dbReference type="AlphaFoldDB" id="A0AAF0E2P4"/>
<evidence type="ECO:0000256" key="1">
    <source>
        <dbReference type="ARBA" id="ARBA00004240"/>
    </source>
</evidence>
<dbReference type="Gene3D" id="3.20.20.80">
    <property type="entry name" value="Glycosidases"/>
    <property type="match status" value="2"/>
</dbReference>
<evidence type="ECO:0000256" key="12">
    <source>
        <dbReference type="SAM" id="SignalP"/>
    </source>
</evidence>
<dbReference type="PANTHER" id="PTHR22762">
    <property type="entry name" value="ALPHA-GLUCOSIDASE"/>
    <property type="match status" value="1"/>
</dbReference>
<feature type="domain" description="Glycoside hydrolase family 31 TIM barrel" evidence="13">
    <location>
        <begin position="428"/>
        <end position="768"/>
    </location>
</feature>
<feature type="signal peptide" evidence="12">
    <location>
        <begin position="1"/>
        <end position="19"/>
    </location>
</feature>
<evidence type="ECO:0000259" key="15">
    <source>
        <dbReference type="Pfam" id="PF21365"/>
    </source>
</evidence>
<keyword evidence="8 10" id="KW-0326">Glycosidase</keyword>
<proteinExistence type="inferred from homology"/>
<keyword evidence="7" id="KW-0325">Glycoprotein</keyword>
<dbReference type="SUPFAM" id="SSF51445">
    <property type="entry name" value="(Trans)glycosidases"/>
    <property type="match status" value="1"/>
</dbReference>
<dbReference type="GO" id="GO:0017177">
    <property type="term" value="C:glucosidase II complex"/>
    <property type="evidence" value="ECO:0007669"/>
    <property type="project" value="TreeGrafter"/>
</dbReference>
<evidence type="ECO:0000313" key="17">
    <source>
        <dbReference type="Proteomes" id="UP001214603"/>
    </source>
</evidence>
<comment type="subcellular location">
    <subcellularLocation>
        <location evidence="1">Endoplasmic reticulum</location>
    </subcellularLocation>
</comment>
<dbReference type="GO" id="GO:0030246">
    <property type="term" value="F:carbohydrate binding"/>
    <property type="evidence" value="ECO:0007669"/>
    <property type="project" value="InterPro"/>
</dbReference>
<evidence type="ECO:0000256" key="4">
    <source>
        <dbReference type="ARBA" id="ARBA00022729"/>
    </source>
</evidence>
<evidence type="ECO:0000256" key="8">
    <source>
        <dbReference type="ARBA" id="ARBA00023295"/>
    </source>
</evidence>
<keyword evidence="4 12" id="KW-0732">Signal</keyword>
<dbReference type="Pfam" id="PF01055">
    <property type="entry name" value="Glyco_hydro_31_2nd"/>
    <property type="match status" value="1"/>
</dbReference>
<keyword evidence="5 10" id="KW-0378">Hydrolase</keyword>
<feature type="compositionally biased region" description="Basic and acidic residues" evidence="11">
    <location>
        <begin position="295"/>
        <end position="304"/>
    </location>
</feature>
<dbReference type="PANTHER" id="PTHR22762:SF54">
    <property type="entry name" value="BCDNA.GH04962"/>
    <property type="match status" value="1"/>
</dbReference>
<dbReference type="EMBL" id="CP119939">
    <property type="protein sequence ID" value="WFD03940.1"/>
    <property type="molecule type" value="Genomic_DNA"/>
</dbReference>
<feature type="chain" id="PRO_5041902297" description="Glucosidase II subunit alpha" evidence="12">
    <location>
        <begin position="20"/>
        <end position="1036"/>
    </location>
</feature>
<evidence type="ECO:0000256" key="10">
    <source>
        <dbReference type="RuleBase" id="RU361185"/>
    </source>
</evidence>
<evidence type="ECO:0000256" key="3">
    <source>
        <dbReference type="ARBA" id="ARBA00007806"/>
    </source>
</evidence>
<dbReference type="Gene3D" id="2.60.40.1760">
    <property type="entry name" value="glycosyl hydrolase (family 31)"/>
    <property type="match status" value="1"/>
</dbReference>
<evidence type="ECO:0000256" key="2">
    <source>
        <dbReference type="ARBA" id="ARBA00004833"/>
    </source>
</evidence>
<evidence type="ECO:0000256" key="7">
    <source>
        <dbReference type="ARBA" id="ARBA00023180"/>
    </source>
</evidence>
<name>A0AAF0E2P4_9BASI</name>
<feature type="domain" description="Glycosyl hydrolase family 31 C-terminal" evidence="15">
    <location>
        <begin position="776"/>
        <end position="868"/>
    </location>
</feature>
<evidence type="ECO:0000313" key="16">
    <source>
        <dbReference type="EMBL" id="WFD03940.1"/>
    </source>
</evidence>
<comment type="pathway">
    <text evidence="2">Glycan metabolism; N-glycan metabolism.</text>
</comment>
<comment type="similarity">
    <text evidence="3 10">Belongs to the glycosyl hydrolase 31 family.</text>
</comment>